<reference evidence="3" key="1">
    <citation type="journal article" date="2019" name="Int. J. Syst. Evol. Microbiol.">
        <title>The Global Catalogue of Microorganisms (GCM) 10K type strain sequencing project: providing services to taxonomists for standard genome sequencing and annotation.</title>
        <authorList>
            <consortium name="The Broad Institute Genomics Platform"/>
            <consortium name="The Broad Institute Genome Sequencing Center for Infectious Disease"/>
            <person name="Wu L."/>
            <person name="Ma J."/>
        </authorList>
    </citation>
    <scope>NUCLEOTIDE SEQUENCE [LARGE SCALE GENOMIC DNA]</scope>
    <source>
        <strain evidence="3">JCM 17068</strain>
    </source>
</reference>
<evidence type="ECO:0000313" key="2">
    <source>
        <dbReference type="EMBL" id="GAA4040905.1"/>
    </source>
</evidence>
<protein>
    <recommendedName>
        <fullName evidence="4">Outer membrane protein beta-barrel domain-containing protein</fullName>
    </recommendedName>
</protein>
<dbReference type="Proteomes" id="UP001500426">
    <property type="component" value="Unassembled WGS sequence"/>
</dbReference>
<feature type="chain" id="PRO_5045234931" description="Outer membrane protein beta-barrel domain-containing protein" evidence="1">
    <location>
        <begin position="20"/>
        <end position="207"/>
    </location>
</feature>
<feature type="signal peptide" evidence="1">
    <location>
        <begin position="1"/>
        <end position="19"/>
    </location>
</feature>
<gene>
    <name evidence="2" type="ORF">GCM10022388_01850</name>
</gene>
<sequence>MKKFLLVASIALFGLTANAQEKENKGLEGTWWVAGQVSFSSDEEVGTKTTSNTILPVAGYFVSPDVTLGLGIGVIGSKEETTVGTTTTTTNDVTALVIQPLVRKYWGLGGKFYFFGQASLPITMGKDKLSDDKVTSFGVDIAPGFDFIVNKWMIVETTFSLVNLTSTSTNPNVGDSTSDFSFNANPFDLNPGNRSVGGLRVGVKFLF</sequence>
<comment type="caution">
    <text evidence="2">The sequence shown here is derived from an EMBL/GenBank/DDBJ whole genome shotgun (WGS) entry which is preliminary data.</text>
</comment>
<proteinExistence type="predicted"/>
<keyword evidence="3" id="KW-1185">Reference proteome</keyword>
<keyword evidence="1" id="KW-0732">Signal</keyword>
<evidence type="ECO:0000313" key="3">
    <source>
        <dbReference type="Proteomes" id="UP001500426"/>
    </source>
</evidence>
<evidence type="ECO:0008006" key="4">
    <source>
        <dbReference type="Google" id="ProtNLM"/>
    </source>
</evidence>
<accession>A0ABP7UDE7</accession>
<organism evidence="2 3">
    <name type="scientific">Flavobacterium chungnamense</name>
    <dbReference type="NCBI Taxonomy" id="706182"/>
    <lineage>
        <taxon>Bacteria</taxon>
        <taxon>Pseudomonadati</taxon>
        <taxon>Bacteroidota</taxon>
        <taxon>Flavobacteriia</taxon>
        <taxon>Flavobacteriales</taxon>
        <taxon>Flavobacteriaceae</taxon>
        <taxon>Flavobacterium</taxon>
    </lineage>
</organism>
<dbReference type="RefSeq" id="WP_345089320.1">
    <property type="nucleotide sequence ID" value="NZ_BAABCS010000003.1"/>
</dbReference>
<name>A0ABP7UDE7_9FLAO</name>
<evidence type="ECO:0000256" key="1">
    <source>
        <dbReference type="SAM" id="SignalP"/>
    </source>
</evidence>
<dbReference type="EMBL" id="BAABCS010000003">
    <property type="protein sequence ID" value="GAA4040905.1"/>
    <property type="molecule type" value="Genomic_DNA"/>
</dbReference>